<sequence>MSRGAAAGLADRLRVDLSASVRSLSKGNRQKLGIIQAFQHAPALLVLDEPTSGLDPLMQREFLALVREARDAGSTILLSSHQISEIQQAADEVVLLKDGEVVARSTVDDLRAAAPRHVVVRADGIDADELRLRLGASLTDATFEAGRASGILHGPVAALVSSVGALPVTDLVVEEPDLEQVVLGRYGGAS</sequence>
<evidence type="ECO:0000256" key="3">
    <source>
        <dbReference type="ARBA" id="ARBA00022840"/>
    </source>
</evidence>
<keyword evidence="1" id="KW-0813">Transport</keyword>
<gene>
    <name evidence="5" type="ORF">GCM10025867_17130</name>
</gene>
<keyword evidence="6" id="KW-1185">Reference proteome</keyword>
<dbReference type="RefSeq" id="WP_286346258.1">
    <property type="nucleotide sequence ID" value="NZ_AP027732.1"/>
</dbReference>
<keyword evidence="3" id="KW-0067">ATP-binding</keyword>
<dbReference type="InterPro" id="IPR051782">
    <property type="entry name" value="ABC_Transporter_VariousFunc"/>
</dbReference>
<dbReference type="PANTHER" id="PTHR42939">
    <property type="entry name" value="ABC TRANSPORTER ATP-BINDING PROTEIN ALBC-RELATED"/>
    <property type="match status" value="1"/>
</dbReference>
<feature type="domain" description="ATPase AAA-type core" evidence="4">
    <location>
        <begin position="21"/>
        <end position="83"/>
    </location>
</feature>
<evidence type="ECO:0000259" key="4">
    <source>
        <dbReference type="Pfam" id="PF13304"/>
    </source>
</evidence>
<name>A0ABM8GM29_9MICO</name>
<dbReference type="Gene3D" id="3.40.50.300">
    <property type="entry name" value="P-loop containing nucleotide triphosphate hydrolases"/>
    <property type="match status" value="1"/>
</dbReference>
<keyword evidence="2" id="KW-0547">Nucleotide-binding</keyword>
<evidence type="ECO:0000313" key="6">
    <source>
        <dbReference type="Proteomes" id="UP001321486"/>
    </source>
</evidence>
<dbReference type="InterPro" id="IPR003959">
    <property type="entry name" value="ATPase_AAA_core"/>
</dbReference>
<dbReference type="Proteomes" id="UP001321486">
    <property type="component" value="Chromosome"/>
</dbReference>
<evidence type="ECO:0000313" key="5">
    <source>
        <dbReference type="EMBL" id="BDZ49472.1"/>
    </source>
</evidence>
<reference evidence="6" key="1">
    <citation type="journal article" date="2019" name="Int. J. Syst. Evol. Microbiol.">
        <title>The Global Catalogue of Microorganisms (GCM) 10K type strain sequencing project: providing services to taxonomists for standard genome sequencing and annotation.</title>
        <authorList>
            <consortium name="The Broad Institute Genomics Platform"/>
            <consortium name="The Broad Institute Genome Sequencing Center for Infectious Disease"/>
            <person name="Wu L."/>
            <person name="Ma J."/>
        </authorList>
    </citation>
    <scope>NUCLEOTIDE SEQUENCE [LARGE SCALE GENOMIC DNA]</scope>
    <source>
        <strain evidence="6">NBRC 108728</strain>
    </source>
</reference>
<dbReference type="EMBL" id="AP027732">
    <property type="protein sequence ID" value="BDZ49472.1"/>
    <property type="molecule type" value="Genomic_DNA"/>
</dbReference>
<dbReference type="PANTHER" id="PTHR42939:SF1">
    <property type="entry name" value="ABC TRANSPORTER ATP-BINDING PROTEIN ALBC-RELATED"/>
    <property type="match status" value="1"/>
</dbReference>
<dbReference type="Pfam" id="PF13304">
    <property type="entry name" value="AAA_21"/>
    <property type="match status" value="1"/>
</dbReference>
<evidence type="ECO:0000256" key="1">
    <source>
        <dbReference type="ARBA" id="ARBA00022448"/>
    </source>
</evidence>
<dbReference type="SUPFAM" id="SSF52540">
    <property type="entry name" value="P-loop containing nucleoside triphosphate hydrolases"/>
    <property type="match status" value="1"/>
</dbReference>
<accession>A0ABM8GM29</accession>
<protein>
    <recommendedName>
        <fullName evidence="4">ATPase AAA-type core domain-containing protein</fullName>
    </recommendedName>
</protein>
<dbReference type="InterPro" id="IPR027417">
    <property type="entry name" value="P-loop_NTPase"/>
</dbReference>
<proteinExistence type="predicted"/>
<evidence type="ECO:0000256" key="2">
    <source>
        <dbReference type="ARBA" id="ARBA00022741"/>
    </source>
</evidence>
<organism evidence="5 6">
    <name type="scientific">Frondihabitans sucicola</name>
    <dbReference type="NCBI Taxonomy" id="1268041"/>
    <lineage>
        <taxon>Bacteria</taxon>
        <taxon>Bacillati</taxon>
        <taxon>Actinomycetota</taxon>
        <taxon>Actinomycetes</taxon>
        <taxon>Micrococcales</taxon>
        <taxon>Microbacteriaceae</taxon>
        <taxon>Frondihabitans</taxon>
    </lineage>
</organism>